<feature type="coiled-coil region" evidence="1">
    <location>
        <begin position="111"/>
        <end position="138"/>
    </location>
</feature>
<dbReference type="RefSeq" id="YP_010798410.1">
    <property type="nucleotide sequence ID" value="NC_076445.1"/>
</dbReference>
<reference evidence="3" key="1">
    <citation type="submission" date="2019-08" db="EMBL/GenBank/DDBJ databases">
        <authorList>
            <person name="Wright A.A."/>
            <person name="Harper S."/>
        </authorList>
    </citation>
    <scope>NUCLEOTIDE SEQUENCE</scope>
    <source>
        <strain evidence="3">WA1</strain>
    </source>
</reference>
<proteinExistence type="predicted"/>
<keyword evidence="4" id="KW-1185">Reference proteome</keyword>
<evidence type="ECO:0000313" key="4">
    <source>
        <dbReference type="Proteomes" id="UP000682787"/>
    </source>
</evidence>
<name>A0A6C0X242_9MONO</name>
<feature type="region of interest" description="Disordered" evidence="2">
    <location>
        <begin position="56"/>
        <end position="85"/>
    </location>
</feature>
<dbReference type="EMBL" id="MN386971">
    <property type="protein sequence ID" value="QIC52846.1"/>
    <property type="molecule type" value="Genomic_RNA"/>
</dbReference>
<protein>
    <submittedName>
        <fullName evidence="3">Uncharacterized protein</fullName>
    </submittedName>
</protein>
<accession>A0A6C0X242</accession>
<evidence type="ECO:0000256" key="2">
    <source>
        <dbReference type="SAM" id="MobiDB-lite"/>
    </source>
</evidence>
<feature type="region of interest" description="Disordered" evidence="2">
    <location>
        <begin position="1"/>
        <end position="39"/>
    </location>
</feature>
<dbReference type="KEGG" id="vg:80536601"/>
<sequence length="257" mass="28319">MSQVGSEHSEPKPVEEGSHIVPNDEHDDESHLGEGELSTDKLQRFINMNFDVDLEGDGELAIPDSTGRRLPSRTPLEEASDAGEQAARRVLETALADPKSTVNKIIANSIEDTVRNAVRDAEARAEEWRERAMSAEIRASAADARLQLIQAKLDALPTEETVEKNRRAIDDYKVELATLTDGLKETIAFIRDWKRANPEAPVTVPEYPQVPDTVAAPDVPGQAQASSNNFAALMMELESRGTSRARKAEIKQILGWE</sequence>
<dbReference type="Proteomes" id="UP000682787">
    <property type="component" value="Segment"/>
</dbReference>
<dbReference type="GeneID" id="80536601"/>
<organism evidence="3 4">
    <name type="scientific">Apple virus B</name>
    <dbReference type="NCBI Taxonomy" id="2709746"/>
    <lineage>
        <taxon>Viruses</taxon>
        <taxon>Riboviria</taxon>
        <taxon>Orthornavirae</taxon>
        <taxon>Negarnaviricota</taxon>
        <taxon>Haploviricotina</taxon>
        <taxon>Monjiviricetes</taxon>
        <taxon>Mononegavirales</taxon>
        <taxon>Mymonaviridae</taxon>
        <taxon>Rhizomonavirus</taxon>
        <taxon>Rhizomonavirus mali</taxon>
    </lineage>
</organism>
<evidence type="ECO:0000313" key="3">
    <source>
        <dbReference type="EMBL" id="QIC52846.1"/>
    </source>
</evidence>
<feature type="compositionally biased region" description="Basic and acidic residues" evidence="2">
    <location>
        <begin position="7"/>
        <end position="39"/>
    </location>
</feature>
<keyword evidence="1" id="KW-0175">Coiled coil</keyword>
<evidence type="ECO:0000256" key="1">
    <source>
        <dbReference type="SAM" id="Coils"/>
    </source>
</evidence>